<reference evidence="2 3" key="1">
    <citation type="submission" date="2017-11" db="EMBL/GenBank/DDBJ databases">
        <title>Genomic Encyclopedia of Archaeal and Bacterial Type Strains, Phase II (KMG-II): From Individual Species to Whole Genera.</title>
        <authorList>
            <person name="Goeker M."/>
        </authorList>
    </citation>
    <scope>NUCLEOTIDE SEQUENCE [LARGE SCALE GENOMIC DNA]</scope>
    <source>
        <strain evidence="2 3">DSM 25625</strain>
    </source>
</reference>
<evidence type="ECO:0000256" key="1">
    <source>
        <dbReference type="SAM" id="MobiDB-lite"/>
    </source>
</evidence>
<evidence type="ECO:0000313" key="2">
    <source>
        <dbReference type="EMBL" id="PJJ62036.1"/>
    </source>
</evidence>
<feature type="region of interest" description="Disordered" evidence="1">
    <location>
        <begin position="66"/>
        <end position="106"/>
    </location>
</feature>
<dbReference type="OrthoDB" id="5120193at2"/>
<name>A0A2M9BVR3_9MICO</name>
<protein>
    <submittedName>
        <fullName evidence="2">Uncharacterized protein</fullName>
    </submittedName>
</protein>
<gene>
    <name evidence="2" type="ORF">CLV54_1828</name>
</gene>
<keyword evidence="3" id="KW-1185">Reference proteome</keyword>
<sequence length="144" mass="15470">MKRILYGSGTLRTSDDVADAVLAYAMALSRRSIADSIDIPIVLDDGRVTEAALLLTPLTPLVAISERPYSDRSRSGRSPSGSPVSEGPVSEGPVSESPRSDELDGSVAVTDITARLRRLSESSIDYGVYPHHVDEYGFGDFENI</sequence>
<organism evidence="2 3">
    <name type="scientific">Compostimonas suwonensis</name>
    <dbReference type="NCBI Taxonomy" id="1048394"/>
    <lineage>
        <taxon>Bacteria</taxon>
        <taxon>Bacillati</taxon>
        <taxon>Actinomycetota</taxon>
        <taxon>Actinomycetes</taxon>
        <taxon>Micrococcales</taxon>
        <taxon>Microbacteriaceae</taxon>
        <taxon>Compostimonas</taxon>
    </lineage>
</organism>
<dbReference type="RefSeq" id="WP_100344641.1">
    <property type="nucleotide sequence ID" value="NZ_PGFB01000003.1"/>
</dbReference>
<proteinExistence type="predicted"/>
<dbReference type="AlphaFoldDB" id="A0A2M9BVR3"/>
<accession>A0A2M9BVR3</accession>
<evidence type="ECO:0000313" key="3">
    <source>
        <dbReference type="Proteomes" id="UP000230161"/>
    </source>
</evidence>
<feature type="compositionally biased region" description="Low complexity" evidence="1">
    <location>
        <begin position="76"/>
        <end position="97"/>
    </location>
</feature>
<dbReference type="Proteomes" id="UP000230161">
    <property type="component" value="Unassembled WGS sequence"/>
</dbReference>
<comment type="caution">
    <text evidence="2">The sequence shown here is derived from an EMBL/GenBank/DDBJ whole genome shotgun (WGS) entry which is preliminary data.</text>
</comment>
<dbReference type="EMBL" id="PGFB01000003">
    <property type="protein sequence ID" value="PJJ62036.1"/>
    <property type="molecule type" value="Genomic_DNA"/>
</dbReference>